<comment type="catalytic activity">
    <reaction evidence="10">
        <text>GTP + H2O = GDP + phosphate + H(+)</text>
        <dbReference type="Rhea" id="RHEA:19669"/>
        <dbReference type="ChEBI" id="CHEBI:15377"/>
        <dbReference type="ChEBI" id="CHEBI:15378"/>
        <dbReference type="ChEBI" id="CHEBI:37565"/>
        <dbReference type="ChEBI" id="CHEBI:43474"/>
        <dbReference type="ChEBI" id="CHEBI:58189"/>
    </reaction>
    <physiologicalReaction direction="left-to-right" evidence="10">
        <dbReference type="Rhea" id="RHEA:19670"/>
    </physiologicalReaction>
</comment>
<evidence type="ECO:0000256" key="11">
    <source>
        <dbReference type="PROSITE-ProRule" id="PRU01052"/>
    </source>
</evidence>
<organism evidence="15 16">
    <name type="scientific">Strigamia maritima</name>
    <name type="common">European centipede</name>
    <name type="synonym">Geophilus maritimus</name>
    <dbReference type="NCBI Taxonomy" id="126957"/>
    <lineage>
        <taxon>Eukaryota</taxon>
        <taxon>Metazoa</taxon>
        <taxon>Ecdysozoa</taxon>
        <taxon>Arthropoda</taxon>
        <taxon>Myriapoda</taxon>
        <taxon>Chilopoda</taxon>
        <taxon>Pleurostigmophora</taxon>
        <taxon>Geophilomorpha</taxon>
        <taxon>Linotaeniidae</taxon>
        <taxon>Strigamia</taxon>
    </lineage>
</organism>
<dbReference type="FunFam" id="3.40.50.300:FF:004169">
    <property type="entry name" value="Atlastin 3"/>
    <property type="match status" value="1"/>
</dbReference>
<evidence type="ECO:0000256" key="4">
    <source>
        <dbReference type="ARBA" id="ARBA00022801"/>
    </source>
</evidence>
<keyword evidence="4" id="KW-0378">Hydrolase</keyword>
<feature type="domain" description="GB1/RHD3-type G" evidence="14">
    <location>
        <begin position="58"/>
        <end position="303"/>
    </location>
</feature>
<dbReference type="eggNOG" id="KOG2037">
    <property type="taxonomic scope" value="Eukaryota"/>
</dbReference>
<dbReference type="InterPro" id="IPR030386">
    <property type="entry name" value="G_GB1_RHD3_dom"/>
</dbReference>
<reference evidence="15" key="2">
    <citation type="submission" date="2015-02" db="UniProtKB">
        <authorList>
            <consortium name="EnsemblMetazoa"/>
        </authorList>
    </citation>
    <scope>IDENTIFICATION</scope>
</reference>
<evidence type="ECO:0000313" key="15">
    <source>
        <dbReference type="EnsemblMetazoa" id="SMAR003080-PA"/>
    </source>
</evidence>
<dbReference type="Gene3D" id="1.20.58.420">
    <property type="entry name" value="AHSP"/>
    <property type="match status" value="1"/>
</dbReference>
<dbReference type="GO" id="GO:0005789">
    <property type="term" value="C:endoplasmic reticulum membrane"/>
    <property type="evidence" value="ECO:0007669"/>
    <property type="project" value="UniProtKB-SubCell"/>
</dbReference>
<keyword evidence="6" id="KW-0460">Magnesium</keyword>
<comment type="similarity">
    <text evidence="11">Belongs to the TRAFAC class dynamin-like GTPase superfamily. GB1/RHD3 GTPase family.</text>
</comment>
<keyword evidence="9 13" id="KW-0472">Membrane</keyword>
<evidence type="ECO:0000256" key="2">
    <source>
        <dbReference type="ARBA" id="ARBA00022692"/>
    </source>
</evidence>
<comment type="subcellular location">
    <subcellularLocation>
        <location evidence="1">Endoplasmic reticulum membrane</location>
        <topology evidence="1">Multi-pass membrane protein</topology>
    </subcellularLocation>
</comment>
<evidence type="ECO:0000256" key="8">
    <source>
        <dbReference type="ARBA" id="ARBA00023134"/>
    </source>
</evidence>
<proteinExistence type="inferred from homology"/>
<evidence type="ECO:0000259" key="14">
    <source>
        <dbReference type="PROSITE" id="PS51715"/>
    </source>
</evidence>
<dbReference type="Pfam" id="PF02263">
    <property type="entry name" value="GBP"/>
    <property type="match status" value="1"/>
</dbReference>
<evidence type="ECO:0000256" key="7">
    <source>
        <dbReference type="ARBA" id="ARBA00022989"/>
    </source>
</evidence>
<dbReference type="CDD" id="cd01851">
    <property type="entry name" value="GBP"/>
    <property type="match status" value="1"/>
</dbReference>
<feature type="transmembrane region" description="Helical" evidence="13">
    <location>
        <begin position="470"/>
        <end position="488"/>
    </location>
</feature>
<evidence type="ECO:0000256" key="12">
    <source>
        <dbReference type="SAM" id="MobiDB-lite"/>
    </source>
</evidence>
<dbReference type="InterPro" id="IPR027417">
    <property type="entry name" value="P-loop_NTPase"/>
</dbReference>
<name>T1IPX4_STRMM</name>
<sequence>MVDDCEHKQKNSDDMTSEVSRGDIPGKPIQVVDAGDNHTFNLNVEALESVLLQKHVRDKHVVVISVAGAFRKGKSFLLDFFIRYLQAQGTPDWMGSKAVPLTGFTWRGGSERDTTGILLWNEIFIVPLPNGEQIAVILMDTQGAFDSESTVKDCATVFALSTMLSSVQVFNLSQNIQEDDLQHLQLFTEYGRLALEDTGDKPFQKLQFLVRDWSFPYEATYGLIGGEKILDRRLLINDKQHAELQQLRRHIRSCFSSIECFLMPHPGLKVATNPKFDGRLSDIDSEFQEQLSILVPSLLSPEKLVVKRINGKQVTARELLEYFKAYIKIYQSDVLPEPKSMLHATAEANNLAAVANAKDYYSNAMELICGGDRPYLNTNAIEDQHLRIKDKAISQFRNTRKMGGEEFSKSYEERLDRELEETFCNFLKFNESKNVFKAFRTPAVLFTVVVITYILSSIFGAIGIYILANLINLFMGMALLMLCLWGYIRYSGDLREIGTHIDLMAATLWDNALKPAYVRIVCAGIIPPDVASAPRESTRNLDSSMKTS</sequence>
<dbReference type="PANTHER" id="PTHR10751">
    <property type="entry name" value="GUANYLATE BINDING PROTEIN"/>
    <property type="match status" value="1"/>
</dbReference>
<dbReference type="GO" id="GO:0003924">
    <property type="term" value="F:GTPase activity"/>
    <property type="evidence" value="ECO:0007669"/>
    <property type="project" value="InterPro"/>
</dbReference>
<feature type="compositionally biased region" description="Basic and acidic residues" evidence="12">
    <location>
        <begin position="1"/>
        <end position="13"/>
    </location>
</feature>
<evidence type="ECO:0000256" key="13">
    <source>
        <dbReference type="SAM" id="Phobius"/>
    </source>
</evidence>
<dbReference type="GO" id="GO:0005525">
    <property type="term" value="F:GTP binding"/>
    <property type="evidence" value="ECO:0007669"/>
    <property type="project" value="UniProtKB-KW"/>
</dbReference>
<protein>
    <recommendedName>
        <fullName evidence="14">GB1/RHD3-type G domain-containing protein</fullName>
    </recommendedName>
</protein>
<keyword evidence="16" id="KW-1185">Reference proteome</keyword>
<dbReference type="EMBL" id="JH431265">
    <property type="status" value="NOT_ANNOTATED_CDS"/>
    <property type="molecule type" value="Genomic_DNA"/>
</dbReference>
<evidence type="ECO:0000256" key="1">
    <source>
        <dbReference type="ARBA" id="ARBA00004477"/>
    </source>
</evidence>
<dbReference type="OMA" id="GFIHNIW"/>
<dbReference type="PROSITE" id="PS51715">
    <property type="entry name" value="G_GB1_RHD3"/>
    <property type="match status" value="1"/>
</dbReference>
<keyword evidence="5" id="KW-0256">Endoplasmic reticulum</keyword>
<dbReference type="FunFam" id="1.20.58.420:FF:000001">
    <property type="entry name" value="Atlastin-1 isoform 1"/>
    <property type="match status" value="1"/>
</dbReference>
<evidence type="ECO:0000313" key="16">
    <source>
        <dbReference type="Proteomes" id="UP000014500"/>
    </source>
</evidence>
<dbReference type="SUPFAM" id="SSF48340">
    <property type="entry name" value="Interferon-induced guanylate-binding protein 1 (GBP1), C-terminal domain"/>
    <property type="match status" value="1"/>
</dbReference>
<dbReference type="InterPro" id="IPR003191">
    <property type="entry name" value="Guanylate-bd/ATL_C"/>
</dbReference>
<dbReference type="InterPro" id="IPR015894">
    <property type="entry name" value="Guanylate-bd_N"/>
</dbReference>
<feature type="region of interest" description="Disordered" evidence="12">
    <location>
        <begin position="1"/>
        <end position="22"/>
    </location>
</feature>
<dbReference type="PhylomeDB" id="T1IPX4"/>
<reference evidence="16" key="1">
    <citation type="submission" date="2011-05" db="EMBL/GenBank/DDBJ databases">
        <authorList>
            <person name="Richards S.R."/>
            <person name="Qu J."/>
            <person name="Jiang H."/>
            <person name="Jhangiani S.N."/>
            <person name="Agravi P."/>
            <person name="Goodspeed R."/>
            <person name="Gross S."/>
            <person name="Mandapat C."/>
            <person name="Jackson L."/>
            <person name="Mathew T."/>
            <person name="Pu L."/>
            <person name="Thornton R."/>
            <person name="Saada N."/>
            <person name="Wilczek-Boney K.B."/>
            <person name="Lee S."/>
            <person name="Kovar C."/>
            <person name="Wu Y."/>
            <person name="Scherer S.E."/>
            <person name="Worley K.C."/>
            <person name="Muzny D.M."/>
            <person name="Gibbs R."/>
        </authorList>
    </citation>
    <scope>NUCLEOTIDE SEQUENCE</scope>
    <source>
        <strain evidence="16">Brora</strain>
    </source>
</reference>
<evidence type="ECO:0000256" key="3">
    <source>
        <dbReference type="ARBA" id="ARBA00022741"/>
    </source>
</evidence>
<keyword evidence="3" id="KW-0547">Nucleotide-binding</keyword>
<dbReference type="Proteomes" id="UP000014500">
    <property type="component" value="Unassembled WGS sequence"/>
</dbReference>
<dbReference type="FunFam" id="3.40.50.300:FF:003207">
    <property type="entry name" value="ATLastiN (Endoplasmic reticulum GTPase) related"/>
    <property type="match status" value="1"/>
</dbReference>
<evidence type="ECO:0000256" key="10">
    <source>
        <dbReference type="ARBA" id="ARBA00049117"/>
    </source>
</evidence>
<dbReference type="SUPFAM" id="SSF52540">
    <property type="entry name" value="P-loop containing nucleoside triphosphate hydrolases"/>
    <property type="match status" value="1"/>
</dbReference>
<evidence type="ECO:0000256" key="5">
    <source>
        <dbReference type="ARBA" id="ARBA00022824"/>
    </source>
</evidence>
<dbReference type="Gene3D" id="3.40.50.300">
    <property type="entry name" value="P-loop containing nucleotide triphosphate hydrolases"/>
    <property type="match status" value="1"/>
</dbReference>
<accession>T1IPX4</accession>
<dbReference type="AlphaFoldDB" id="T1IPX4"/>
<dbReference type="InterPro" id="IPR036543">
    <property type="entry name" value="Guanylate-bd_C_sf"/>
</dbReference>
<dbReference type="HOGENOM" id="CLU_021447_2_1_1"/>
<dbReference type="EnsemblMetazoa" id="SMAR003080-RA">
    <property type="protein sequence ID" value="SMAR003080-PA"/>
    <property type="gene ID" value="SMAR003080"/>
</dbReference>
<evidence type="ECO:0000256" key="6">
    <source>
        <dbReference type="ARBA" id="ARBA00022842"/>
    </source>
</evidence>
<keyword evidence="7 13" id="KW-1133">Transmembrane helix</keyword>
<feature type="transmembrane region" description="Helical" evidence="13">
    <location>
        <begin position="443"/>
        <end position="464"/>
    </location>
</feature>
<keyword evidence="8" id="KW-0342">GTP-binding</keyword>
<evidence type="ECO:0000256" key="9">
    <source>
        <dbReference type="ARBA" id="ARBA00023136"/>
    </source>
</evidence>
<keyword evidence="2 13" id="KW-0812">Transmembrane</keyword>
<dbReference type="Pfam" id="PF02841">
    <property type="entry name" value="GBP_C"/>
    <property type="match status" value="1"/>
</dbReference>